<dbReference type="OrthoDB" id="6473240at2759"/>
<dbReference type="EMBL" id="BGPR01029166">
    <property type="protein sequence ID" value="GBO00787.1"/>
    <property type="molecule type" value="Genomic_DNA"/>
</dbReference>
<accession>A0A4Y2TN02</accession>
<evidence type="ECO:0000313" key="2">
    <source>
        <dbReference type="Proteomes" id="UP000499080"/>
    </source>
</evidence>
<keyword evidence="2" id="KW-1185">Reference proteome</keyword>
<dbReference type="AlphaFoldDB" id="A0A4Y2TN02"/>
<protein>
    <submittedName>
        <fullName evidence="1">Uncharacterized protein</fullName>
    </submittedName>
</protein>
<comment type="caution">
    <text evidence="1">The sequence shown here is derived from an EMBL/GenBank/DDBJ whole genome shotgun (WGS) entry which is preliminary data.</text>
</comment>
<proteinExistence type="predicted"/>
<name>A0A4Y2TN02_ARAVE</name>
<gene>
    <name evidence="1" type="ORF">AVEN_58004_1</name>
</gene>
<dbReference type="Proteomes" id="UP000499080">
    <property type="component" value="Unassembled WGS sequence"/>
</dbReference>
<reference evidence="1 2" key="1">
    <citation type="journal article" date="2019" name="Sci. Rep.">
        <title>Orb-weaving spider Araneus ventricosus genome elucidates the spidroin gene catalogue.</title>
        <authorList>
            <person name="Kono N."/>
            <person name="Nakamura H."/>
            <person name="Ohtoshi R."/>
            <person name="Moran D.A.P."/>
            <person name="Shinohara A."/>
            <person name="Yoshida Y."/>
            <person name="Fujiwara M."/>
            <person name="Mori M."/>
            <person name="Tomita M."/>
            <person name="Arakawa K."/>
        </authorList>
    </citation>
    <scope>NUCLEOTIDE SEQUENCE [LARGE SCALE GENOMIC DNA]</scope>
</reference>
<sequence length="125" mass="14528">MRHFGAIPDENSSLSDKYPFIGRSLCDRVSMKGLSMADDILLLGRHTDAPEYVEKQKYSLEILQLLNEFLNPIPFEERSEPSQEGHIKREVTADEEYCDHQQSTHMIQIQESSRNDNYLLDIKLE</sequence>
<organism evidence="1 2">
    <name type="scientific">Araneus ventricosus</name>
    <name type="common">Orbweaver spider</name>
    <name type="synonym">Epeira ventricosa</name>
    <dbReference type="NCBI Taxonomy" id="182803"/>
    <lineage>
        <taxon>Eukaryota</taxon>
        <taxon>Metazoa</taxon>
        <taxon>Ecdysozoa</taxon>
        <taxon>Arthropoda</taxon>
        <taxon>Chelicerata</taxon>
        <taxon>Arachnida</taxon>
        <taxon>Araneae</taxon>
        <taxon>Araneomorphae</taxon>
        <taxon>Entelegynae</taxon>
        <taxon>Araneoidea</taxon>
        <taxon>Araneidae</taxon>
        <taxon>Araneus</taxon>
    </lineage>
</organism>
<evidence type="ECO:0000313" key="1">
    <source>
        <dbReference type="EMBL" id="GBO00787.1"/>
    </source>
</evidence>